<sequence length="81" mass="9287">MAALPAAFTPIRPLPLQLRTQTAAAGTPLPRKHRALVALYMLEDPRQSREEILRLNNVSEIDLAEYEEEWLRLRCRHVVAV</sequence>
<keyword evidence="2" id="KW-1185">Reference proteome</keyword>
<dbReference type="EMBL" id="FQYN01000007">
    <property type="protein sequence ID" value="SHJ52174.1"/>
    <property type="molecule type" value="Genomic_DNA"/>
</dbReference>
<reference evidence="1 2" key="1">
    <citation type="submission" date="2016-11" db="EMBL/GenBank/DDBJ databases">
        <authorList>
            <person name="Jaros S."/>
            <person name="Januszkiewicz K."/>
            <person name="Wedrychowicz H."/>
        </authorList>
    </citation>
    <scope>NUCLEOTIDE SEQUENCE [LARGE SCALE GENOMIC DNA]</scope>
    <source>
        <strain evidence="1 2">DSM 21074</strain>
    </source>
</reference>
<gene>
    <name evidence="1" type="ORF">SAMN02745146_3337</name>
</gene>
<evidence type="ECO:0000313" key="1">
    <source>
        <dbReference type="EMBL" id="SHJ52174.1"/>
    </source>
</evidence>
<name>A0A1M6JZV9_9BACT</name>
<proteinExistence type="predicted"/>
<organism evidence="1 2">
    <name type="scientific">Hymenobacter daecheongensis DSM 21074</name>
    <dbReference type="NCBI Taxonomy" id="1121955"/>
    <lineage>
        <taxon>Bacteria</taxon>
        <taxon>Pseudomonadati</taxon>
        <taxon>Bacteroidota</taxon>
        <taxon>Cytophagia</taxon>
        <taxon>Cytophagales</taxon>
        <taxon>Hymenobacteraceae</taxon>
        <taxon>Hymenobacter</taxon>
    </lineage>
</organism>
<dbReference type="Proteomes" id="UP000184418">
    <property type="component" value="Unassembled WGS sequence"/>
</dbReference>
<accession>A0A1M6JZV9</accession>
<evidence type="ECO:0000313" key="2">
    <source>
        <dbReference type="Proteomes" id="UP000184418"/>
    </source>
</evidence>
<dbReference type="AlphaFoldDB" id="A0A1M6JZV9"/>
<protein>
    <submittedName>
        <fullName evidence="1">Uncharacterized protein</fullName>
    </submittedName>
</protein>